<keyword evidence="4" id="KW-0997">Cell inner membrane</keyword>
<keyword evidence="2" id="KW-0813">Transport</keyword>
<feature type="transmembrane region" description="Helical" evidence="8">
    <location>
        <begin position="154"/>
        <end position="176"/>
    </location>
</feature>
<evidence type="ECO:0000256" key="4">
    <source>
        <dbReference type="ARBA" id="ARBA00022519"/>
    </source>
</evidence>
<evidence type="ECO:0000256" key="2">
    <source>
        <dbReference type="ARBA" id="ARBA00022448"/>
    </source>
</evidence>
<keyword evidence="6 8" id="KW-1133">Transmembrane helix</keyword>
<evidence type="ECO:0000256" key="7">
    <source>
        <dbReference type="ARBA" id="ARBA00023136"/>
    </source>
</evidence>
<feature type="transmembrane region" description="Helical" evidence="8">
    <location>
        <begin position="230"/>
        <end position="250"/>
    </location>
</feature>
<proteinExistence type="predicted"/>
<feature type="transmembrane region" description="Helical" evidence="8">
    <location>
        <begin position="351"/>
        <end position="370"/>
    </location>
</feature>
<feature type="transmembrane region" description="Helical" evidence="8">
    <location>
        <begin position="33"/>
        <end position="52"/>
    </location>
</feature>
<accession>A0ABV2TNU8</accession>
<dbReference type="Proteomes" id="UP001549691">
    <property type="component" value="Unassembled WGS sequence"/>
</dbReference>
<dbReference type="Pfam" id="PF12832">
    <property type="entry name" value="MFS_1_like"/>
    <property type="match status" value="1"/>
</dbReference>
<feature type="transmembrane region" description="Helical" evidence="8">
    <location>
        <begin position="262"/>
        <end position="290"/>
    </location>
</feature>
<dbReference type="CDD" id="cd17335">
    <property type="entry name" value="MFS_MFSD6"/>
    <property type="match status" value="1"/>
</dbReference>
<feature type="domain" description="Major facilitator superfamily (MFS) profile" evidence="9">
    <location>
        <begin position="1"/>
        <end position="376"/>
    </location>
</feature>
<feature type="transmembrane region" description="Helical" evidence="8">
    <location>
        <begin position="6"/>
        <end position="26"/>
    </location>
</feature>
<name>A0ABV2TNU8_9RHOO</name>
<dbReference type="Gene3D" id="1.20.1250.20">
    <property type="entry name" value="MFS general substrate transporter like domains"/>
    <property type="match status" value="2"/>
</dbReference>
<comment type="caution">
    <text evidence="10">The sequence shown here is derived from an EMBL/GenBank/DDBJ whole genome shotgun (WGS) entry which is preliminary data.</text>
</comment>
<feature type="transmembrane region" description="Helical" evidence="8">
    <location>
        <begin position="72"/>
        <end position="105"/>
    </location>
</feature>
<dbReference type="PROSITE" id="PS50850">
    <property type="entry name" value="MFS"/>
    <property type="match status" value="1"/>
</dbReference>
<dbReference type="InterPro" id="IPR020846">
    <property type="entry name" value="MFS_dom"/>
</dbReference>
<evidence type="ECO:0000259" key="9">
    <source>
        <dbReference type="PROSITE" id="PS50850"/>
    </source>
</evidence>
<dbReference type="InterPro" id="IPR026032">
    <property type="entry name" value="HcaT-like"/>
</dbReference>
<dbReference type="NCBIfam" id="NF037955">
    <property type="entry name" value="mfs"/>
    <property type="match status" value="1"/>
</dbReference>
<feature type="transmembrane region" description="Helical" evidence="8">
    <location>
        <begin position="323"/>
        <end position="345"/>
    </location>
</feature>
<evidence type="ECO:0000256" key="6">
    <source>
        <dbReference type="ARBA" id="ARBA00022989"/>
    </source>
</evidence>
<keyword evidence="5 8" id="KW-0812">Transmembrane</keyword>
<organism evidence="10 11">
    <name type="scientific">Uliginosibacterium flavum</name>
    <dbReference type="NCBI Taxonomy" id="1396831"/>
    <lineage>
        <taxon>Bacteria</taxon>
        <taxon>Pseudomonadati</taxon>
        <taxon>Pseudomonadota</taxon>
        <taxon>Betaproteobacteria</taxon>
        <taxon>Rhodocyclales</taxon>
        <taxon>Zoogloeaceae</taxon>
        <taxon>Uliginosibacterium</taxon>
    </lineage>
</organism>
<reference evidence="10 11" key="1">
    <citation type="submission" date="2024-07" db="EMBL/GenBank/DDBJ databases">
        <title>Uliginosibacterium flavum JJ3220;KACC:17644.</title>
        <authorList>
            <person name="Kim M.K."/>
        </authorList>
    </citation>
    <scope>NUCLEOTIDE SEQUENCE [LARGE SCALE GENOMIC DNA]</scope>
    <source>
        <strain evidence="10 11">KACC:17644</strain>
    </source>
</reference>
<dbReference type="PANTHER" id="PTHR23522">
    <property type="entry name" value="BLL5896 PROTEIN"/>
    <property type="match status" value="1"/>
</dbReference>
<dbReference type="EMBL" id="JBEWZI010000019">
    <property type="protein sequence ID" value="MET7015608.1"/>
    <property type="molecule type" value="Genomic_DNA"/>
</dbReference>
<gene>
    <name evidence="10" type="ORF">ABXR19_15570</name>
</gene>
<dbReference type="SUPFAM" id="SSF103473">
    <property type="entry name" value="MFS general substrate transporter"/>
    <property type="match status" value="1"/>
</dbReference>
<feature type="transmembrane region" description="Helical" evidence="8">
    <location>
        <begin position="126"/>
        <end position="148"/>
    </location>
</feature>
<evidence type="ECO:0000313" key="10">
    <source>
        <dbReference type="EMBL" id="MET7015608.1"/>
    </source>
</evidence>
<sequence length="384" mass="42020">MPFRRLSAYYFFYFAFIGIFMPYFALYLQSRGFAAAQIGFLLAVMQWMRLLAPNLWGWLADRLGRRMPVLRVAALISLLGFMGIAWSTGFWGIAASLAVMGFFWTAQSPLAEATTFNHLNGRPGYGAIRAWGSFGFVVTVLGMGWWLERASIDWVVYGGVAMLLAIVISSLWVPEAPHCDAERVKGGLWPIVRRPEVLALLASCMLMTSAHGALNVFYSIHLVAAGYSKSVVGLLWTLGVLAEILIFMWAPRLMQRFSIKALLLFALGCAILRFLLIGWCVDVIVVVLLAQLMHGITFGVNHIAAVSAISHWFGGQHQAQGQALYGSISFGAGGIIGSLASGWLWDGVGAGWTYTASAGFALIGFGVLWLSRSAWPENGEEHHA</sequence>
<keyword evidence="7 8" id="KW-0472">Membrane</keyword>
<dbReference type="PANTHER" id="PTHR23522:SF10">
    <property type="entry name" value="3-PHENYLPROPIONIC ACID TRANSPORTER-RELATED"/>
    <property type="match status" value="1"/>
</dbReference>
<dbReference type="InterPro" id="IPR024989">
    <property type="entry name" value="MFS_assoc_dom"/>
</dbReference>
<keyword evidence="3" id="KW-1003">Cell membrane</keyword>
<keyword evidence="11" id="KW-1185">Reference proteome</keyword>
<evidence type="ECO:0000256" key="1">
    <source>
        <dbReference type="ARBA" id="ARBA00004429"/>
    </source>
</evidence>
<dbReference type="PIRSF" id="PIRSF004925">
    <property type="entry name" value="HcaT"/>
    <property type="match status" value="1"/>
</dbReference>
<protein>
    <submittedName>
        <fullName evidence="10">MFS transporter</fullName>
    </submittedName>
</protein>
<evidence type="ECO:0000313" key="11">
    <source>
        <dbReference type="Proteomes" id="UP001549691"/>
    </source>
</evidence>
<feature type="transmembrane region" description="Helical" evidence="8">
    <location>
        <begin position="197"/>
        <end position="218"/>
    </location>
</feature>
<evidence type="ECO:0000256" key="5">
    <source>
        <dbReference type="ARBA" id="ARBA00022692"/>
    </source>
</evidence>
<comment type="subcellular location">
    <subcellularLocation>
        <location evidence="1">Cell inner membrane</location>
        <topology evidence="1">Multi-pass membrane protein</topology>
    </subcellularLocation>
</comment>
<evidence type="ECO:0000256" key="8">
    <source>
        <dbReference type="SAM" id="Phobius"/>
    </source>
</evidence>
<dbReference type="InterPro" id="IPR036259">
    <property type="entry name" value="MFS_trans_sf"/>
</dbReference>
<evidence type="ECO:0000256" key="3">
    <source>
        <dbReference type="ARBA" id="ARBA00022475"/>
    </source>
</evidence>